<evidence type="ECO:0000256" key="6">
    <source>
        <dbReference type="ARBA" id="ARBA00022679"/>
    </source>
</evidence>
<dbReference type="Gene3D" id="3.40.640.10">
    <property type="entry name" value="Type I PLP-dependent aspartate aminotransferase-like (Major domain)"/>
    <property type="match status" value="1"/>
</dbReference>
<evidence type="ECO:0000313" key="14">
    <source>
        <dbReference type="EMBL" id="MEA0970286.1"/>
    </source>
</evidence>
<keyword evidence="10" id="KW-0411">Iron-sulfur</keyword>
<comment type="caution">
    <text evidence="14">The sequence shown here is derived from an EMBL/GenBank/DDBJ whole genome shotgun (WGS) entry which is preliminary data.</text>
</comment>
<evidence type="ECO:0000256" key="2">
    <source>
        <dbReference type="ARBA" id="ARBA00003120"/>
    </source>
</evidence>
<dbReference type="Gene3D" id="3.90.1150.10">
    <property type="entry name" value="Aspartate Aminotransferase, domain 1"/>
    <property type="match status" value="1"/>
</dbReference>
<dbReference type="InterPro" id="IPR016454">
    <property type="entry name" value="Cysteine_dSase"/>
</dbReference>
<keyword evidence="15" id="KW-1185">Reference proteome</keyword>
<dbReference type="InterPro" id="IPR015421">
    <property type="entry name" value="PyrdxlP-dep_Trfase_major"/>
</dbReference>
<evidence type="ECO:0000256" key="3">
    <source>
        <dbReference type="ARBA" id="ARBA00006490"/>
    </source>
</evidence>
<evidence type="ECO:0000256" key="10">
    <source>
        <dbReference type="ARBA" id="ARBA00023014"/>
    </source>
</evidence>
<evidence type="ECO:0000256" key="8">
    <source>
        <dbReference type="ARBA" id="ARBA00022898"/>
    </source>
</evidence>
<dbReference type="InterPro" id="IPR015424">
    <property type="entry name" value="PyrdxlP-dep_Trfase"/>
</dbReference>
<dbReference type="SUPFAM" id="SSF53383">
    <property type="entry name" value="PLP-dependent transferases"/>
    <property type="match status" value="1"/>
</dbReference>
<keyword evidence="7" id="KW-0479">Metal-binding</keyword>
<comment type="catalytic activity">
    <reaction evidence="11">
        <text>(sulfur carrier)-H + L-cysteine = (sulfur carrier)-SH + L-alanine</text>
        <dbReference type="Rhea" id="RHEA:43892"/>
        <dbReference type="Rhea" id="RHEA-COMP:14737"/>
        <dbReference type="Rhea" id="RHEA-COMP:14739"/>
        <dbReference type="ChEBI" id="CHEBI:29917"/>
        <dbReference type="ChEBI" id="CHEBI:35235"/>
        <dbReference type="ChEBI" id="CHEBI:57972"/>
        <dbReference type="ChEBI" id="CHEBI:64428"/>
        <dbReference type="EC" id="2.8.1.7"/>
    </reaction>
</comment>
<gene>
    <name evidence="14" type="ORF">Megvenef_00244</name>
</gene>
<organism evidence="14 15">
    <name type="scientific">Candidatus Megaera venefica</name>
    <dbReference type="NCBI Taxonomy" id="2055910"/>
    <lineage>
        <taxon>Bacteria</taxon>
        <taxon>Pseudomonadati</taxon>
        <taxon>Pseudomonadota</taxon>
        <taxon>Alphaproteobacteria</taxon>
        <taxon>Rickettsiales</taxon>
        <taxon>Rickettsiaceae</taxon>
        <taxon>Candidatus Megaera</taxon>
    </lineage>
</organism>
<evidence type="ECO:0000256" key="7">
    <source>
        <dbReference type="ARBA" id="ARBA00022723"/>
    </source>
</evidence>
<dbReference type="InterPro" id="IPR000192">
    <property type="entry name" value="Aminotrans_V_dom"/>
</dbReference>
<evidence type="ECO:0000256" key="5">
    <source>
        <dbReference type="ARBA" id="ARBA00013558"/>
    </source>
</evidence>
<dbReference type="PANTHER" id="PTHR11601">
    <property type="entry name" value="CYSTEINE DESULFURYLASE FAMILY MEMBER"/>
    <property type="match status" value="1"/>
</dbReference>
<reference evidence="14 15" key="1">
    <citation type="submission" date="2023-03" db="EMBL/GenBank/DDBJ databases">
        <title>Host association and intracellularity evolved multiple times independently in the Rickettsiales.</title>
        <authorList>
            <person name="Castelli M."/>
            <person name="Nardi T."/>
            <person name="Gammuto L."/>
            <person name="Bellinzona G."/>
            <person name="Sabaneyeva E."/>
            <person name="Potekhin A."/>
            <person name="Serra V."/>
            <person name="Petroni G."/>
            <person name="Sassera D."/>
        </authorList>
    </citation>
    <scope>NUCLEOTIDE SEQUENCE [LARGE SCALE GENOMIC DNA]</scope>
    <source>
        <strain evidence="14 15">Sr 2-6</strain>
    </source>
</reference>
<dbReference type="Proteomes" id="UP001291687">
    <property type="component" value="Unassembled WGS sequence"/>
</dbReference>
<protein>
    <recommendedName>
        <fullName evidence="5">Cysteine desulfurase</fullName>
        <ecNumber evidence="4">2.8.1.7</ecNumber>
    </recommendedName>
</protein>
<evidence type="ECO:0000256" key="9">
    <source>
        <dbReference type="ARBA" id="ARBA00023004"/>
    </source>
</evidence>
<dbReference type="EC" id="2.8.1.7" evidence="4"/>
<accession>A0ABU5NAW9</accession>
<dbReference type="EMBL" id="JARJFB010000009">
    <property type="protein sequence ID" value="MEA0970286.1"/>
    <property type="molecule type" value="Genomic_DNA"/>
</dbReference>
<keyword evidence="8" id="KW-0663">Pyridoxal phosphate</keyword>
<evidence type="ECO:0000256" key="12">
    <source>
        <dbReference type="RuleBase" id="RU004504"/>
    </source>
</evidence>
<proteinExistence type="inferred from homology"/>
<evidence type="ECO:0000259" key="13">
    <source>
        <dbReference type="Pfam" id="PF00266"/>
    </source>
</evidence>
<evidence type="ECO:0000256" key="4">
    <source>
        <dbReference type="ARBA" id="ARBA00012239"/>
    </source>
</evidence>
<dbReference type="InterPro" id="IPR015422">
    <property type="entry name" value="PyrdxlP-dep_Trfase_small"/>
</dbReference>
<comment type="function">
    <text evidence="2">Catalyzes the removal of elemental sulfur atoms from cysteine to produce alanine. Seems to participate in the biosynthesis of the nitrogenase metalloclusters by providing the inorganic sulfur required for the Fe-S core formation.</text>
</comment>
<dbReference type="PIRSF" id="PIRSF005572">
    <property type="entry name" value="NifS"/>
    <property type="match status" value="1"/>
</dbReference>
<keyword evidence="9" id="KW-0408">Iron</keyword>
<evidence type="ECO:0000256" key="11">
    <source>
        <dbReference type="ARBA" id="ARBA00050776"/>
    </source>
</evidence>
<dbReference type="PANTHER" id="PTHR11601:SF34">
    <property type="entry name" value="CYSTEINE DESULFURASE"/>
    <property type="match status" value="1"/>
</dbReference>
<name>A0ABU5NAW9_9RICK</name>
<dbReference type="InterPro" id="IPR020578">
    <property type="entry name" value="Aminotrans_V_PyrdxlP_BS"/>
</dbReference>
<evidence type="ECO:0000313" key="15">
    <source>
        <dbReference type="Proteomes" id="UP001291687"/>
    </source>
</evidence>
<evidence type="ECO:0000256" key="1">
    <source>
        <dbReference type="ARBA" id="ARBA00001933"/>
    </source>
</evidence>
<feature type="domain" description="Aminotransferase class V" evidence="13">
    <location>
        <begin position="11"/>
        <end position="368"/>
    </location>
</feature>
<dbReference type="RefSeq" id="WP_322776187.1">
    <property type="nucleotide sequence ID" value="NZ_JARJFB010000009.1"/>
</dbReference>
<keyword evidence="6" id="KW-0808">Transferase</keyword>
<comment type="similarity">
    <text evidence="3">Belongs to the class-V pyridoxal-phosphate-dependent aminotransferase family. NifS/IscS subfamily.</text>
</comment>
<dbReference type="Pfam" id="PF00266">
    <property type="entry name" value="Aminotran_5"/>
    <property type="match status" value="1"/>
</dbReference>
<comment type="cofactor">
    <cofactor evidence="1 12">
        <name>pyridoxal 5'-phosphate</name>
        <dbReference type="ChEBI" id="CHEBI:597326"/>
    </cofactor>
</comment>
<dbReference type="PROSITE" id="PS00595">
    <property type="entry name" value="AA_TRANSFER_CLASS_5"/>
    <property type="match status" value="1"/>
</dbReference>
<sequence length="378" mass="40870">MTPLLGLNQTIYLDHNATTPLCPAVKSKMDEYALLPLNPSSIHSNGRAAKSIIENARKLIAKLMGFESNFRNYQVTFTSGATEANNIILANYRDGEIFISATEHLSIWAHSKVASNFTVIQVDKDGVLDLEDLQQKLASSTKQKKLVSVMLANNETGVISFLQEIAKISHEHDAQIHSDCAQATGKIPVDMIVMDLDFASISGHKFGGPVGSGALVSKTSFHLQPIFIGGGQERSLRSGTENVPAIAGLGEAALIAFDELDKRNDKMKKLRDKLESKLLNKFPDIIIAGINTERLPNTSLIINPKVTAQIMLIALDLKGVAVSSGSACSSGKVGKSHVLSAMGCSDDEIKSAIRVSLGYTTSDKDINDFLEIYSELNR</sequence>